<protein>
    <recommendedName>
        <fullName evidence="3">DUF3168 domain-containing protein</fullName>
    </recommendedName>
</protein>
<evidence type="ECO:0000313" key="1">
    <source>
        <dbReference type="EMBL" id="VEW13558.1"/>
    </source>
</evidence>
<dbReference type="AlphaFoldDB" id="A0A449D7Y9"/>
<proteinExistence type="predicted"/>
<dbReference type="Proteomes" id="UP000386281">
    <property type="component" value="Unassembled WGS sequence"/>
</dbReference>
<evidence type="ECO:0000313" key="2">
    <source>
        <dbReference type="Proteomes" id="UP000386281"/>
    </source>
</evidence>
<dbReference type="EMBL" id="CAACXN010000015">
    <property type="protein sequence ID" value="VEW13558.1"/>
    <property type="molecule type" value="Genomic_DNA"/>
</dbReference>
<dbReference type="RefSeq" id="WP_190246903.1">
    <property type="nucleotide sequence ID" value="NZ_CAACXN010000015.1"/>
</dbReference>
<name>A0A449D7Y9_9MICO</name>
<organism evidence="1 2">
    <name type="scientific">Brevibacterium casei</name>
    <dbReference type="NCBI Taxonomy" id="33889"/>
    <lineage>
        <taxon>Bacteria</taxon>
        <taxon>Bacillati</taxon>
        <taxon>Actinomycetota</taxon>
        <taxon>Actinomycetes</taxon>
        <taxon>Micrococcales</taxon>
        <taxon>Brevibacteriaceae</taxon>
        <taxon>Brevibacterium</taxon>
    </lineage>
</organism>
<sequence>MIDETVELISSAIPGVKVYDGITPLQEADLPKRYVVVYPDTPLATSGDVGVTANGDDFSFQVTCVALDGDDQSWRARWLAGKIRDTLTRSRASPTSGKYRHVSSMPVTRDEQIVSRRAVYTADRYRVRQ</sequence>
<evidence type="ECO:0008006" key="3">
    <source>
        <dbReference type="Google" id="ProtNLM"/>
    </source>
</evidence>
<reference evidence="1 2" key="1">
    <citation type="submission" date="2019-02" db="EMBL/GenBank/DDBJ databases">
        <authorList>
            <consortium name="Pathogen Informatics"/>
        </authorList>
    </citation>
    <scope>NUCLEOTIDE SEQUENCE [LARGE SCALE GENOMIC DNA]</scope>
    <source>
        <strain evidence="1 2">3012STDY7078520</strain>
    </source>
</reference>
<accession>A0A449D7Y9</accession>
<gene>
    <name evidence="1" type="ORF">NCTC12391_01803</name>
</gene>